<sequence>MWVSLAQPGKYRWIPDHSTDQKCCAVSCHAYPTRTVYRAAGKNGKDMVVFNMTGEARQQTLRALGTKARSV</sequence>
<name>A0ABM7PEG2_9BACT</name>
<gene>
    <name evidence="1" type="ORF">DSLASN_11820</name>
</gene>
<evidence type="ECO:0000313" key="1">
    <source>
        <dbReference type="EMBL" id="BCS95550.1"/>
    </source>
</evidence>
<reference evidence="1 2" key="1">
    <citation type="submission" date="2021-02" db="EMBL/GenBank/DDBJ databases">
        <title>Complete genome of Desulfoluna sp. strain ASN36.</title>
        <authorList>
            <person name="Takahashi A."/>
            <person name="Kojima H."/>
            <person name="Fukui M."/>
        </authorList>
    </citation>
    <scope>NUCLEOTIDE SEQUENCE [LARGE SCALE GENOMIC DNA]</scope>
    <source>
        <strain evidence="1 2">ASN36</strain>
    </source>
</reference>
<dbReference type="Proteomes" id="UP001320148">
    <property type="component" value="Chromosome"/>
</dbReference>
<proteinExistence type="predicted"/>
<accession>A0ABM7PEG2</accession>
<dbReference type="EMBL" id="AP024488">
    <property type="protein sequence ID" value="BCS95550.1"/>
    <property type="molecule type" value="Genomic_DNA"/>
</dbReference>
<organism evidence="1 2">
    <name type="scientific">Desulfoluna limicola</name>
    <dbReference type="NCBI Taxonomy" id="2810562"/>
    <lineage>
        <taxon>Bacteria</taxon>
        <taxon>Pseudomonadati</taxon>
        <taxon>Thermodesulfobacteriota</taxon>
        <taxon>Desulfobacteria</taxon>
        <taxon>Desulfobacterales</taxon>
        <taxon>Desulfolunaceae</taxon>
        <taxon>Desulfoluna</taxon>
    </lineage>
</organism>
<keyword evidence="2" id="KW-1185">Reference proteome</keyword>
<protein>
    <submittedName>
        <fullName evidence="1">Uncharacterized protein</fullName>
    </submittedName>
</protein>
<evidence type="ECO:0000313" key="2">
    <source>
        <dbReference type="Proteomes" id="UP001320148"/>
    </source>
</evidence>